<organism evidence="2 3">
    <name type="scientific">Rathayibacter rubneri</name>
    <dbReference type="NCBI Taxonomy" id="2950106"/>
    <lineage>
        <taxon>Bacteria</taxon>
        <taxon>Bacillati</taxon>
        <taxon>Actinomycetota</taxon>
        <taxon>Actinomycetes</taxon>
        <taxon>Micrococcales</taxon>
        <taxon>Microbacteriaceae</taxon>
        <taxon>Rathayibacter</taxon>
    </lineage>
</organism>
<dbReference type="EMBL" id="JAMRYM010000081">
    <property type="protein sequence ID" value="MCM6763742.1"/>
    <property type="molecule type" value="Genomic_DNA"/>
</dbReference>
<name>A0A9X2DYX2_9MICO</name>
<dbReference type="AlphaFoldDB" id="A0A9X2DYX2"/>
<dbReference type="InterPro" id="IPR032466">
    <property type="entry name" value="Metal_Hydrolase"/>
</dbReference>
<dbReference type="InterPro" id="IPR006680">
    <property type="entry name" value="Amidohydro-rel"/>
</dbReference>
<dbReference type="Proteomes" id="UP001155240">
    <property type="component" value="Unassembled WGS sequence"/>
</dbReference>
<evidence type="ECO:0000313" key="3">
    <source>
        <dbReference type="Proteomes" id="UP001155240"/>
    </source>
</evidence>
<evidence type="ECO:0000259" key="1">
    <source>
        <dbReference type="Pfam" id="PF01979"/>
    </source>
</evidence>
<dbReference type="PANTHER" id="PTHR43135">
    <property type="entry name" value="ALPHA-D-RIBOSE 1-METHYLPHOSPHONATE 5-TRIPHOSPHATE DIPHOSPHATASE"/>
    <property type="match status" value="1"/>
</dbReference>
<sequence>MSSNGTITGTVWDGQRALGTATLAWSGDEIASVDPAGGRAPGGDEALSIIPGLVDTHVHLGAYSGAGTADFASWPLITPREERVFHIANNARKAARAGVTTLRDLGADELQMTVARMFEQGIADGPRLVTHGAVGMTAGHGDLFVPPHYPHRDRVADSPDECRRLVRTWARAGADGIKIYTSGGVLSMGDRVGWRNQTDAEIAATIDEAHALGMPVAAHTHSVEGLDRALALGVDSIEHGTAIGPQHWATLVERDLPVAPTLFINDVIAAGRAPSSPEASLKAQDVVATRDAGFLAAGEAGVRFVLGTDANGVYVDWGEQLDEVRRMRTAFGWSSERALIAATSDAAAVVGLGSRVGRLAAGFGADFVVLRGRPWESIDDLRAESIVAVVSRGRVVSGALPGALR</sequence>
<dbReference type="SUPFAM" id="SSF51338">
    <property type="entry name" value="Composite domain of metallo-dependent hydrolases"/>
    <property type="match status" value="1"/>
</dbReference>
<gene>
    <name evidence="2" type="ORF">NB037_15085</name>
</gene>
<dbReference type="InterPro" id="IPR051781">
    <property type="entry name" value="Metallo-dep_Hydrolase"/>
</dbReference>
<dbReference type="GO" id="GO:0016810">
    <property type="term" value="F:hydrolase activity, acting on carbon-nitrogen (but not peptide) bonds"/>
    <property type="evidence" value="ECO:0007669"/>
    <property type="project" value="InterPro"/>
</dbReference>
<evidence type="ECO:0000313" key="2">
    <source>
        <dbReference type="EMBL" id="MCM6763742.1"/>
    </source>
</evidence>
<dbReference type="Gene3D" id="3.20.20.140">
    <property type="entry name" value="Metal-dependent hydrolases"/>
    <property type="match status" value="1"/>
</dbReference>
<proteinExistence type="predicted"/>
<dbReference type="PANTHER" id="PTHR43135:SF3">
    <property type="entry name" value="ALPHA-D-RIBOSE 1-METHYLPHOSPHONATE 5-TRIPHOSPHATE DIPHOSPHATASE"/>
    <property type="match status" value="1"/>
</dbReference>
<accession>A0A9X2DYX2</accession>
<feature type="domain" description="Amidohydrolase-related" evidence="1">
    <location>
        <begin position="49"/>
        <end position="396"/>
    </location>
</feature>
<protein>
    <submittedName>
        <fullName evidence="2">Amidohydrolase family protein</fullName>
    </submittedName>
</protein>
<dbReference type="InterPro" id="IPR011059">
    <property type="entry name" value="Metal-dep_hydrolase_composite"/>
</dbReference>
<dbReference type="Pfam" id="PF01979">
    <property type="entry name" value="Amidohydro_1"/>
    <property type="match status" value="1"/>
</dbReference>
<dbReference type="Gene3D" id="2.30.40.10">
    <property type="entry name" value="Urease, subunit C, domain 1"/>
    <property type="match status" value="1"/>
</dbReference>
<dbReference type="RefSeq" id="WP_251947052.1">
    <property type="nucleotide sequence ID" value="NZ_JAMRYM010000081.1"/>
</dbReference>
<keyword evidence="3" id="KW-1185">Reference proteome</keyword>
<dbReference type="SUPFAM" id="SSF51556">
    <property type="entry name" value="Metallo-dependent hydrolases"/>
    <property type="match status" value="1"/>
</dbReference>
<reference evidence="2" key="1">
    <citation type="submission" date="2022-06" db="EMBL/GenBank/DDBJ databases">
        <title>Whole genome shotgun sequencing (WGS) of Rathayibacter sp. ZW T2_19, isolated from stored onions (Allium cepa).</title>
        <authorList>
            <person name="Stoll D.A."/>
            <person name="Huch M."/>
        </authorList>
    </citation>
    <scope>NUCLEOTIDE SEQUENCE</scope>
    <source>
        <strain evidence="2">ZW T2_19</strain>
    </source>
</reference>
<comment type="caution">
    <text evidence="2">The sequence shown here is derived from an EMBL/GenBank/DDBJ whole genome shotgun (WGS) entry which is preliminary data.</text>
</comment>